<keyword evidence="2" id="KW-1133">Transmembrane helix</keyword>
<protein>
    <submittedName>
        <fullName evidence="4">Acyltransferase</fullName>
    </submittedName>
</protein>
<keyword evidence="5" id="KW-1185">Reference proteome</keyword>
<feature type="region of interest" description="Disordered" evidence="1">
    <location>
        <begin position="125"/>
        <end position="172"/>
    </location>
</feature>
<sequence>MRRRPPADHPGPDGHGQQPYVQTYGETYGETYAEPHEGQEQYGQEQYGQEQYGQEQYGQGQYGQHGYQQQPYPQQPYGQHSYGQQGYAQQQGYPQQPYRQQGYGQQQYSRPPVPQQYVGQIAPRQPQHHPYEPYAPEPIDGGIPGRVRRPEPEPEPAPAPAPRPEPPPEPAPMRTRFGAVDGLRGLAILSVLLYHTNWFSSGLFGVDAFFVLSGFLTTLVLTREVERTGRIRIGRFYRRRFKRLLPGLLVTLALVVAVSRLTSPPKEARVISEQALGALLQVGNWAQIARGDAYSDHHVGTVQPLSALWSLSLTEQFYVVWPLVLVVSFAVFRRHVLPVAVLTVLICGASALVAPVLWRRGVHDADYLYLATHTRAVAFMAGAAAAFVVYLVQRRAHRSGRRQAKGGFAYHLASLTAIASLAGVIYLSVEVSTYHDPRLYKGGLAVIAFLIALTAACLSTDRGPLARVLQMKPLMEIGQISYSMYLLHLPVYWLLLMLSPDLKPYALFILGTGLTWLAAMIMHYTLERSRARDWRPITAVPLFAAASLAIAAGAHQLQR</sequence>
<dbReference type="PANTHER" id="PTHR23028:SF53">
    <property type="entry name" value="ACYL_TRANSF_3 DOMAIN-CONTAINING PROTEIN"/>
    <property type="match status" value="1"/>
</dbReference>
<dbReference type="GO" id="GO:0009103">
    <property type="term" value="P:lipopolysaccharide biosynthetic process"/>
    <property type="evidence" value="ECO:0007669"/>
    <property type="project" value="TreeGrafter"/>
</dbReference>
<feature type="transmembrane region" description="Helical" evidence="2">
    <location>
        <begin position="202"/>
        <end position="222"/>
    </location>
</feature>
<feature type="transmembrane region" description="Helical" evidence="2">
    <location>
        <begin position="408"/>
        <end position="427"/>
    </location>
</feature>
<feature type="transmembrane region" description="Helical" evidence="2">
    <location>
        <begin position="370"/>
        <end position="392"/>
    </location>
</feature>
<feature type="transmembrane region" description="Helical" evidence="2">
    <location>
        <begin position="505"/>
        <end position="526"/>
    </location>
</feature>
<dbReference type="InterPro" id="IPR002656">
    <property type="entry name" value="Acyl_transf_3_dom"/>
</dbReference>
<dbReference type="PANTHER" id="PTHR23028">
    <property type="entry name" value="ACETYLTRANSFERASE"/>
    <property type="match status" value="1"/>
</dbReference>
<dbReference type="GO" id="GO:0016020">
    <property type="term" value="C:membrane"/>
    <property type="evidence" value="ECO:0007669"/>
    <property type="project" value="TreeGrafter"/>
</dbReference>
<name>A0A505DGI7_9ACTN</name>
<gene>
    <name evidence="4" type="ORF">FGD71_023890</name>
</gene>
<dbReference type="RefSeq" id="WP_119102565.1">
    <property type="nucleotide sequence ID" value="NZ_QXMJ01000153.1"/>
</dbReference>
<dbReference type="EMBL" id="VCHX02000153">
    <property type="protein sequence ID" value="TPQ19698.1"/>
    <property type="molecule type" value="Genomic_DNA"/>
</dbReference>
<dbReference type="InterPro" id="IPR050879">
    <property type="entry name" value="Acyltransferase_3"/>
</dbReference>
<dbReference type="GO" id="GO:0016747">
    <property type="term" value="F:acyltransferase activity, transferring groups other than amino-acyl groups"/>
    <property type="evidence" value="ECO:0007669"/>
    <property type="project" value="InterPro"/>
</dbReference>
<evidence type="ECO:0000256" key="2">
    <source>
        <dbReference type="SAM" id="Phobius"/>
    </source>
</evidence>
<feature type="transmembrane region" description="Helical" evidence="2">
    <location>
        <begin position="538"/>
        <end position="557"/>
    </location>
</feature>
<accession>A0A505DGI7</accession>
<feature type="region of interest" description="Disordered" evidence="1">
    <location>
        <begin position="1"/>
        <end position="111"/>
    </location>
</feature>
<dbReference type="OrthoDB" id="3404679at2"/>
<dbReference type="Proteomes" id="UP000317378">
    <property type="component" value="Unassembled WGS sequence"/>
</dbReference>
<evidence type="ECO:0000259" key="3">
    <source>
        <dbReference type="Pfam" id="PF01757"/>
    </source>
</evidence>
<organism evidence="4 5">
    <name type="scientific">Streptomyces sporangiiformans</name>
    <dbReference type="NCBI Taxonomy" id="2315329"/>
    <lineage>
        <taxon>Bacteria</taxon>
        <taxon>Bacillati</taxon>
        <taxon>Actinomycetota</taxon>
        <taxon>Actinomycetes</taxon>
        <taxon>Kitasatosporales</taxon>
        <taxon>Streptomycetaceae</taxon>
        <taxon>Streptomyces</taxon>
    </lineage>
</organism>
<feature type="domain" description="Acyltransferase 3" evidence="3">
    <location>
        <begin position="179"/>
        <end position="522"/>
    </location>
</feature>
<keyword evidence="2" id="KW-0812">Transmembrane</keyword>
<feature type="transmembrane region" description="Helical" evidence="2">
    <location>
        <begin position="480"/>
        <end position="499"/>
    </location>
</feature>
<reference evidence="4 5" key="1">
    <citation type="submission" date="2019-06" db="EMBL/GenBank/DDBJ databases">
        <title>Streptomyces sporangiiformans sp. nov., a novel actinomycete isolated from soil in Mount Song.</title>
        <authorList>
            <person name="Han L."/>
        </authorList>
    </citation>
    <scope>NUCLEOTIDE SEQUENCE [LARGE SCALE GENOMIC DNA]</scope>
    <source>
        <strain evidence="4 5">NEAU-SSA 1</strain>
    </source>
</reference>
<evidence type="ECO:0000313" key="4">
    <source>
        <dbReference type="EMBL" id="TPQ19698.1"/>
    </source>
</evidence>
<keyword evidence="4" id="KW-0012">Acyltransferase</keyword>
<feature type="compositionally biased region" description="Low complexity" evidence="1">
    <location>
        <begin position="40"/>
        <end position="108"/>
    </location>
</feature>
<evidence type="ECO:0000313" key="5">
    <source>
        <dbReference type="Proteomes" id="UP000317378"/>
    </source>
</evidence>
<proteinExistence type="predicted"/>
<dbReference type="AlphaFoldDB" id="A0A505DGI7"/>
<dbReference type="Pfam" id="PF01757">
    <property type="entry name" value="Acyl_transf_3"/>
    <property type="match status" value="1"/>
</dbReference>
<keyword evidence="2" id="KW-0472">Membrane</keyword>
<feature type="transmembrane region" description="Helical" evidence="2">
    <location>
        <begin position="316"/>
        <end position="332"/>
    </location>
</feature>
<feature type="transmembrane region" description="Helical" evidence="2">
    <location>
        <begin position="243"/>
        <end position="262"/>
    </location>
</feature>
<feature type="compositionally biased region" description="Pro residues" evidence="1">
    <location>
        <begin position="155"/>
        <end position="171"/>
    </location>
</feature>
<comment type="caution">
    <text evidence="4">The sequence shown here is derived from an EMBL/GenBank/DDBJ whole genome shotgun (WGS) entry which is preliminary data.</text>
</comment>
<feature type="transmembrane region" description="Helical" evidence="2">
    <location>
        <begin position="339"/>
        <end position="358"/>
    </location>
</feature>
<evidence type="ECO:0000256" key="1">
    <source>
        <dbReference type="SAM" id="MobiDB-lite"/>
    </source>
</evidence>
<keyword evidence="4" id="KW-0808">Transferase</keyword>
<feature type="compositionally biased region" description="Basic and acidic residues" evidence="1">
    <location>
        <begin position="1"/>
        <end position="12"/>
    </location>
</feature>
<feature type="transmembrane region" description="Helical" evidence="2">
    <location>
        <begin position="439"/>
        <end position="459"/>
    </location>
</feature>